<name>A0AAN5CJ17_9BILA</name>
<dbReference type="EMBL" id="BTRK01000004">
    <property type="protein sequence ID" value="GMR45348.1"/>
    <property type="molecule type" value="Genomic_DNA"/>
</dbReference>
<keyword evidence="1" id="KW-0812">Transmembrane</keyword>
<accession>A0AAN5CJ17</accession>
<protein>
    <recommendedName>
        <fullName evidence="4">G protein-coupled receptor</fullName>
    </recommendedName>
</protein>
<feature type="transmembrane region" description="Helical" evidence="1">
    <location>
        <begin position="98"/>
        <end position="124"/>
    </location>
</feature>
<reference evidence="3" key="1">
    <citation type="submission" date="2022-10" db="EMBL/GenBank/DDBJ databases">
        <title>Genome assembly of Pristionchus species.</title>
        <authorList>
            <person name="Yoshida K."/>
            <person name="Sommer R.J."/>
        </authorList>
    </citation>
    <scope>NUCLEOTIDE SEQUENCE [LARGE SCALE GENOMIC DNA]</scope>
    <source>
        <strain evidence="3">RS5460</strain>
    </source>
</reference>
<dbReference type="PANTHER" id="PTHR22943">
    <property type="entry name" value="7-TRANSMEMBRANE DOMAIN RECEPTOR C.ELEGANS"/>
    <property type="match status" value="1"/>
</dbReference>
<evidence type="ECO:0008006" key="4">
    <source>
        <dbReference type="Google" id="ProtNLM"/>
    </source>
</evidence>
<feature type="transmembrane region" description="Helical" evidence="1">
    <location>
        <begin position="53"/>
        <end position="78"/>
    </location>
</feature>
<evidence type="ECO:0000313" key="3">
    <source>
        <dbReference type="Proteomes" id="UP001328107"/>
    </source>
</evidence>
<dbReference type="AlphaFoldDB" id="A0AAN5CJ17"/>
<feature type="non-terminal residue" evidence="2">
    <location>
        <position position="167"/>
    </location>
</feature>
<keyword evidence="3" id="KW-1185">Reference proteome</keyword>
<comment type="caution">
    <text evidence="2">The sequence shown here is derived from an EMBL/GenBank/DDBJ whole genome shotgun (WGS) entry which is preliminary data.</text>
</comment>
<proteinExistence type="predicted"/>
<dbReference type="InterPro" id="IPR019428">
    <property type="entry name" value="7TM_GPCR_serpentine_rcpt_Str"/>
</dbReference>
<dbReference type="PANTHER" id="PTHR22943:SF248">
    <property type="entry name" value="SEVEN TM RECEPTOR"/>
    <property type="match status" value="1"/>
</dbReference>
<organism evidence="2 3">
    <name type="scientific">Pristionchus mayeri</name>
    <dbReference type="NCBI Taxonomy" id="1317129"/>
    <lineage>
        <taxon>Eukaryota</taxon>
        <taxon>Metazoa</taxon>
        <taxon>Ecdysozoa</taxon>
        <taxon>Nematoda</taxon>
        <taxon>Chromadorea</taxon>
        <taxon>Rhabditida</taxon>
        <taxon>Rhabditina</taxon>
        <taxon>Diplogasteromorpha</taxon>
        <taxon>Diplogasteroidea</taxon>
        <taxon>Neodiplogasteridae</taxon>
        <taxon>Pristionchus</taxon>
    </lineage>
</organism>
<gene>
    <name evidence="2" type="ORF">PMAYCL1PPCAC_15543</name>
</gene>
<keyword evidence="1" id="KW-0472">Membrane</keyword>
<keyword evidence="1" id="KW-1133">Transmembrane helix</keyword>
<sequence length="167" mass="18918">RFCTVYFCFAPSQSGREKVREEISEHFGVDSRVRSMIMAESVLDDGSLNERTLLGIAIALTVIGCCVVFMFYAIHSIFSLLKIAKLVSQTTIRQQKQLFFTLCLQTFIPFFALYLSCGAFMILPLLDLDARWVADLAPLLISFFLPLDALAVLLSMTEYRREVGRLI</sequence>
<feature type="transmembrane region" description="Helical" evidence="1">
    <location>
        <begin position="136"/>
        <end position="156"/>
    </location>
</feature>
<evidence type="ECO:0000256" key="1">
    <source>
        <dbReference type="SAM" id="Phobius"/>
    </source>
</evidence>
<feature type="non-terminal residue" evidence="2">
    <location>
        <position position="1"/>
    </location>
</feature>
<evidence type="ECO:0000313" key="2">
    <source>
        <dbReference type="EMBL" id="GMR45348.1"/>
    </source>
</evidence>
<dbReference type="Pfam" id="PF10326">
    <property type="entry name" value="7TM_GPCR_Str"/>
    <property type="match status" value="1"/>
</dbReference>
<dbReference type="Proteomes" id="UP001328107">
    <property type="component" value="Unassembled WGS sequence"/>
</dbReference>